<dbReference type="EMBL" id="CABPSR010000021">
    <property type="protein sequence ID" value="VVE84800.1"/>
    <property type="molecule type" value="Genomic_DNA"/>
</dbReference>
<feature type="compositionally biased region" description="Low complexity" evidence="1">
    <location>
        <begin position="156"/>
        <end position="176"/>
    </location>
</feature>
<accession>A0A5E5BKD2</accession>
<dbReference type="Proteomes" id="UP000335538">
    <property type="component" value="Unassembled WGS sequence"/>
</dbReference>
<proteinExistence type="predicted"/>
<organism evidence="2 3">
    <name type="scientific">Pandoraea sputorum</name>
    <dbReference type="NCBI Taxonomy" id="93222"/>
    <lineage>
        <taxon>Bacteria</taxon>
        <taxon>Pseudomonadati</taxon>
        <taxon>Pseudomonadota</taxon>
        <taxon>Betaproteobacteria</taxon>
        <taxon>Burkholderiales</taxon>
        <taxon>Burkholderiaceae</taxon>
        <taxon>Pandoraea</taxon>
    </lineage>
</organism>
<protein>
    <submittedName>
        <fullName evidence="2">Uncharacterized protein</fullName>
    </submittedName>
</protein>
<dbReference type="AlphaFoldDB" id="A0A5E5BKD2"/>
<dbReference type="RefSeq" id="WP_150811116.1">
    <property type="nucleotide sequence ID" value="NZ_CABPSR010000021.1"/>
</dbReference>
<reference evidence="2 3" key="1">
    <citation type="submission" date="2019-08" db="EMBL/GenBank/DDBJ databases">
        <authorList>
            <person name="Peeters C."/>
        </authorList>
    </citation>
    <scope>NUCLEOTIDE SEQUENCE [LARGE SCALE GENOMIC DNA]</scope>
    <source>
        <strain evidence="2 3">LMG 31121</strain>
    </source>
</reference>
<evidence type="ECO:0000313" key="3">
    <source>
        <dbReference type="Proteomes" id="UP000335538"/>
    </source>
</evidence>
<evidence type="ECO:0000256" key="1">
    <source>
        <dbReference type="SAM" id="MobiDB-lite"/>
    </source>
</evidence>
<feature type="compositionally biased region" description="Basic and acidic residues" evidence="1">
    <location>
        <begin position="129"/>
        <end position="155"/>
    </location>
</feature>
<evidence type="ECO:0000313" key="2">
    <source>
        <dbReference type="EMBL" id="VVE84800.1"/>
    </source>
</evidence>
<sequence length="218" mass="21988">MSAEQKTSHRGFTIITVLERLSKGRARLSAKVLASDEDHKRRLGGKKLLQAKRWFDHFADDLAAPVIAGLKHTIDLELAAAAKAAPKKAAKPASAAAGGNAGKVAKVEKAAKAPKSAKPAKPAKPVKPAKAEKVAEKGVEKGGEKGVEKGVEKGAPKSGKPAKAATAKAKAPAKSAVTAKPLNGAAKTASGVAKPVVGGVAAAARKRAVTAASKASAR</sequence>
<gene>
    <name evidence="2" type="ORF">PSP31121_04939</name>
</gene>
<feature type="region of interest" description="Disordered" evidence="1">
    <location>
        <begin position="110"/>
        <end position="176"/>
    </location>
</feature>
<name>A0A5E5BKD2_9BURK</name>